<organism evidence="2">
    <name type="scientific">Psilocybe cubensis</name>
    <name type="common">Psychedelic mushroom</name>
    <name type="synonym">Stropharia cubensis</name>
    <dbReference type="NCBI Taxonomy" id="181762"/>
    <lineage>
        <taxon>Eukaryota</taxon>
        <taxon>Fungi</taxon>
        <taxon>Dikarya</taxon>
        <taxon>Basidiomycota</taxon>
        <taxon>Agaricomycotina</taxon>
        <taxon>Agaricomycetes</taxon>
        <taxon>Agaricomycetidae</taxon>
        <taxon>Agaricales</taxon>
        <taxon>Agaricineae</taxon>
        <taxon>Strophariaceae</taxon>
        <taxon>Psilocybe</taxon>
    </lineage>
</organism>
<proteinExistence type="predicted"/>
<dbReference type="EMBL" id="JAFIQS010000002">
    <property type="protein sequence ID" value="KAG5172287.1"/>
    <property type="molecule type" value="Genomic_DNA"/>
</dbReference>
<protein>
    <submittedName>
        <fullName evidence="2">Uncharacterized protein</fullName>
    </submittedName>
</protein>
<accession>A0A8H7Y4I8</accession>
<sequence>MAAQRRRKGRGRPFIYGLASDPRKIGVTNPAPTPPDGRPPSGRQLMKGVAAETRPSTEEIPQRFDQEEVAVKWGDERDGGGLEKKGVARGDSCSPSRPWIICRRRRSCLNDVYQNFPHRS</sequence>
<comment type="caution">
    <text evidence="2">The sequence shown here is derived from an EMBL/GenBank/DDBJ whole genome shotgun (WGS) entry which is preliminary data.</text>
</comment>
<feature type="region of interest" description="Disordered" evidence="1">
    <location>
        <begin position="1"/>
        <end position="47"/>
    </location>
</feature>
<dbReference type="AlphaFoldDB" id="A0A8H7Y4I8"/>
<reference evidence="2" key="1">
    <citation type="submission" date="2021-02" db="EMBL/GenBank/DDBJ databases">
        <title>Psilocybe cubensis genome.</title>
        <authorList>
            <person name="Mckernan K.J."/>
            <person name="Crawford S."/>
            <person name="Trippe A."/>
            <person name="Kane L.T."/>
            <person name="Mclaughlin S."/>
        </authorList>
    </citation>
    <scope>NUCLEOTIDE SEQUENCE [LARGE SCALE GENOMIC DNA]</scope>
    <source>
        <strain evidence="2">MGC-MH-2018</strain>
    </source>
</reference>
<evidence type="ECO:0000256" key="1">
    <source>
        <dbReference type="SAM" id="MobiDB-lite"/>
    </source>
</evidence>
<gene>
    <name evidence="2" type="ORF">JR316_001784</name>
</gene>
<name>A0A8H7Y4I8_PSICU</name>
<evidence type="ECO:0000313" key="2">
    <source>
        <dbReference type="EMBL" id="KAG5172287.1"/>
    </source>
</evidence>
<feature type="compositionally biased region" description="Basic residues" evidence="1">
    <location>
        <begin position="1"/>
        <end position="11"/>
    </location>
</feature>